<feature type="transmembrane region" description="Helical" evidence="3">
    <location>
        <begin position="38"/>
        <end position="59"/>
    </location>
</feature>
<keyword evidence="2" id="KW-0808">Transferase</keyword>
<accession>A0A8J5QKH1</accession>
<dbReference type="GO" id="GO:0000136">
    <property type="term" value="C:mannan polymerase complex"/>
    <property type="evidence" value="ECO:0007669"/>
    <property type="project" value="TreeGrafter"/>
</dbReference>
<dbReference type="Pfam" id="PF05637">
    <property type="entry name" value="Glyco_transf_34"/>
    <property type="match status" value="1"/>
</dbReference>
<gene>
    <name evidence="4" type="ORF">J8A68_004370</name>
</gene>
<sequence length="432" mass="50019">MFGGGKFKPRHGKQNSVTFLPLPATFNRTLHRRNIPQILFISLIIWYMFNPLSFITAMFKTPVTTAYPTPHALTTRHTVETNSKYIYPHVEDVPTLKQITIDKLFKVSRVRDSNFPEIEKTIYSSLNSMDDPDPAIQKTKEDQENAVSDISKVINNFKNLDKVIYKPKSGSIADYPEVVIVTALDYEKYSFAALTKIIQNRVDYGHFQNYGVYVRWVNEFLPIINSINNLHDKEKSKWVRLYAIQAARFAYPHAKWFWYLDQSGFIMDMTINIQEYMLNPSSLEPIMMREQPLVPPNGAIKTYKSVRAESIKLIVTQSETMIETASFLVKNDHIGKSIIEILGDRLYLNYASFPYGPDSALTHILQWHPFILSKTSVVPTKTISSYHRFRDDTDEKFVYSEGDFVVQWADCKSEICEQVLDAYHPKIKRPNQ</sequence>
<dbReference type="GeneID" id="73471170"/>
<evidence type="ECO:0000256" key="3">
    <source>
        <dbReference type="SAM" id="Phobius"/>
    </source>
</evidence>
<evidence type="ECO:0000313" key="5">
    <source>
        <dbReference type="Proteomes" id="UP000694255"/>
    </source>
</evidence>
<keyword evidence="1" id="KW-0328">Glycosyltransferase</keyword>
<keyword evidence="5" id="KW-1185">Reference proteome</keyword>
<evidence type="ECO:0000256" key="2">
    <source>
        <dbReference type="ARBA" id="ARBA00022679"/>
    </source>
</evidence>
<proteinExistence type="predicted"/>
<protein>
    <submittedName>
        <fullName evidence="4">MNN11</fullName>
    </submittedName>
</protein>
<keyword evidence="3" id="KW-1133">Transmembrane helix</keyword>
<reference evidence="4 5" key="1">
    <citation type="journal article" date="2021" name="DNA Res.">
        <title>Genome analysis of Candida subhashii reveals its hybrid nature and dual mitochondrial genome conformations.</title>
        <authorList>
            <person name="Mixao V."/>
            <person name="Hegedusova E."/>
            <person name="Saus E."/>
            <person name="Pryszcz L.P."/>
            <person name="Cillingova A."/>
            <person name="Nosek J."/>
            <person name="Gabaldon T."/>
        </authorList>
    </citation>
    <scope>NUCLEOTIDE SEQUENCE [LARGE SCALE GENOMIC DNA]</scope>
    <source>
        <strain evidence="4 5">CBS 10753</strain>
    </source>
</reference>
<dbReference type="PANTHER" id="PTHR31306">
    <property type="entry name" value="ALPHA-1,6-MANNOSYLTRANSFERASE MNN11-RELATED"/>
    <property type="match status" value="1"/>
</dbReference>
<evidence type="ECO:0000256" key="1">
    <source>
        <dbReference type="ARBA" id="ARBA00022676"/>
    </source>
</evidence>
<keyword evidence="3" id="KW-0472">Membrane</keyword>
<dbReference type="EMBL" id="JAGSYN010000184">
    <property type="protein sequence ID" value="KAG7662108.1"/>
    <property type="molecule type" value="Genomic_DNA"/>
</dbReference>
<name>A0A8J5QKH1_9ASCO</name>
<dbReference type="PANTHER" id="PTHR31306:SF10">
    <property type="entry name" value="ALPHA-1,6-MANNOSYLTRANSFERASE MNN11-RELATED"/>
    <property type="match status" value="1"/>
</dbReference>
<dbReference type="InterPro" id="IPR008630">
    <property type="entry name" value="Glyco_trans_34"/>
</dbReference>
<dbReference type="GO" id="GO:0006487">
    <property type="term" value="P:protein N-linked glycosylation"/>
    <property type="evidence" value="ECO:0007669"/>
    <property type="project" value="TreeGrafter"/>
</dbReference>
<dbReference type="GO" id="GO:0000009">
    <property type="term" value="F:alpha-1,6-mannosyltransferase activity"/>
    <property type="evidence" value="ECO:0007669"/>
    <property type="project" value="TreeGrafter"/>
</dbReference>
<organism evidence="4 5">
    <name type="scientific">[Candida] subhashii</name>
    <dbReference type="NCBI Taxonomy" id="561895"/>
    <lineage>
        <taxon>Eukaryota</taxon>
        <taxon>Fungi</taxon>
        <taxon>Dikarya</taxon>
        <taxon>Ascomycota</taxon>
        <taxon>Saccharomycotina</taxon>
        <taxon>Pichiomycetes</taxon>
        <taxon>Debaryomycetaceae</taxon>
        <taxon>Spathaspora</taxon>
    </lineage>
</organism>
<dbReference type="Proteomes" id="UP000694255">
    <property type="component" value="Unassembled WGS sequence"/>
</dbReference>
<keyword evidence="3" id="KW-0812">Transmembrane</keyword>
<dbReference type="AlphaFoldDB" id="A0A8J5QKH1"/>
<evidence type="ECO:0000313" key="4">
    <source>
        <dbReference type="EMBL" id="KAG7662108.1"/>
    </source>
</evidence>
<dbReference type="OrthoDB" id="205108at2759"/>
<comment type="caution">
    <text evidence="4">The sequence shown here is derived from an EMBL/GenBank/DDBJ whole genome shotgun (WGS) entry which is preliminary data.</text>
</comment>
<dbReference type="RefSeq" id="XP_049262341.1">
    <property type="nucleotide sequence ID" value="XM_049408321.1"/>
</dbReference>